<evidence type="ECO:0000256" key="6">
    <source>
        <dbReference type="SAM" id="Phobius"/>
    </source>
</evidence>
<dbReference type="PANTHER" id="PTHR30294:SF29">
    <property type="entry name" value="MULTIDRUG ABC TRANSPORTER PERMEASE YBHS-RELATED"/>
    <property type="match status" value="1"/>
</dbReference>
<feature type="transmembrane region" description="Helical" evidence="6">
    <location>
        <begin position="12"/>
        <end position="36"/>
    </location>
</feature>
<keyword evidence="3 6" id="KW-0812">Transmembrane</keyword>
<feature type="transmembrane region" description="Helical" evidence="6">
    <location>
        <begin position="52"/>
        <end position="73"/>
    </location>
</feature>
<protein>
    <submittedName>
        <fullName evidence="7">Gliding motility-associated ABC transporter permease subunit GldF</fullName>
    </submittedName>
</protein>
<evidence type="ECO:0000256" key="5">
    <source>
        <dbReference type="ARBA" id="ARBA00023136"/>
    </source>
</evidence>
<keyword evidence="8" id="KW-1185">Reference proteome</keyword>
<evidence type="ECO:0000313" key="7">
    <source>
        <dbReference type="EMBL" id="MFC3810189.1"/>
    </source>
</evidence>
<comment type="subcellular location">
    <subcellularLocation>
        <location evidence="1">Cell membrane</location>
        <topology evidence="1">Multi-pass membrane protein</topology>
    </subcellularLocation>
</comment>
<evidence type="ECO:0000313" key="8">
    <source>
        <dbReference type="Proteomes" id="UP001595616"/>
    </source>
</evidence>
<dbReference type="RefSeq" id="WP_379836100.1">
    <property type="nucleotide sequence ID" value="NZ_JBHRYQ010000001.1"/>
</dbReference>
<feature type="transmembrane region" description="Helical" evidence="6">
    <location>
        <begin position="94"/>
        <end position="118"/>
    </location>
</feature>
<keyword evidence="2" id="KW-1003">Cell membrane</keyword>
<dbReference type="EMBL" id="JBHRYQ010000001">
    <property type="protein sequence ID" value="MFC3810189.1"/>
    <property type="molecule type" value="Genomic_DNA"/>
</dbReference>
<dbReference type="Proteomes" id="UP001595616">
    <property type="component" value="Unassembled WGS sequence"/>
</dbReference>
<sequence>MLSIFKKEVSTFFNSLIGYIVIAVFLLLTSLVVWIYPDTNIMDYGFAEMDVFFNYCPYILIFLVSAITMRMFSEEEKSGTLELLLTKPVKLIDIILGKYFAALWIIVLAIAPTLVYYFSIYYLGNPKGNIDSASVVGSYFGLILLAAAFAAIGIFTSSITKNQVIAFISAAILCYFAFDGFAQLASLFSGSFGYFLSYFSLDFHFDALGKGLLDSRNLIYLLSFSFVFIFMTYNSLNRKRQ</sequence>
<evidence type="ECO:0000256" key="4">
    <source>
        <dbReference type="ARBA" id="ARBA00022989"/>
    </source>
</evidence>
<name>A0ABV7YS50_9BACT</name>
<feature type="transmembrane region" description="Helical" evidence="6">
    <location>
        <begin position="217"/>
        <end position="236"/>
    </location>
</feature>
<dbReference type="NCBIfam" id="TIGR03518">
    <property type="entry name" value="ABC_perm_GldF"/>
    <property type="match status" value="1"/>
</dbReference>
<comment type="caution">
    <text evidence="7">The sequence shown here is derived from an EMBL/GenBank/DDBJ whole genome shotgun (WGS) entry which is preliminary data.</text>
</comment>
<accession>A0ABV7YS50</accession>
<dbReference type="InterPro" id="IPR051449">
    <property type="entry name" value="ABC-2_transporter_component"/>
</dbReference>
<evidence type="ECO:0000256" key="1">
    <source>
        <dbReference type="ARBA" id="ARBA00004651"/>
    </source>
</evidence>
<dbReference type="PANTHER" id="PTHR30294">
    <property type="entry name" value="MEMBRANE COMPONENT OF ABC TRANSPORTER YHHJ-RELATED"/>
    <property type="match status" value="1"/>
</dbReference>
<evidence type="ECO:0000256" key="2">
    <source>
        <dbReference type="ARBA" id="ARBA00022475"/>
    </source>
</evidence>
<feature type="transmembrane region" description="Helical" evidence="6">
    <location>
        <begin position="138"/>
        <end position="157"/>
    </location>
</feature>
<feature type="transmembrane region" description="Helical" evidence="6">
    <location>
        <begin position="164"/>
        <end position="197"/>
    </location>
</feature>
<reference evidence="8" key="1">
    <citation type="journal article" date="2019" name="Int. J. Syst. Evol. Microbiol.">
        <title>The Global Catalogue of Microorganisms (GCM) 10K type strain sequencing project: providing services to taxonomists for standard genome sequencing and annotation.</title>
        <authorList>
            <consortium name="The Broad Institute Genomics Platform"/>
            <consortium name="The Broad Institute Genome Sequencing Center for Infectious Disease"/>
            <person name="Wu L."/>
            <person name="Ma J."/>
        </authorList>
    </citation>
    <scope>NUCLEOTIDE SEQUENCE [LARGE SCALE GENOMIC DNA]</scope>
    <source>
        <strain evidence="8">CECT 7956</strain>
    </source>
</reference>
<keyword evidence="5 6" id="KW-0472">Membrane</keyword>
<dbReference type="InterPro" id="IPR019860">
    <property type="entry name" value="Motility-assoc_ABC_perm_GldF"/>
</dbReference>
<evidence type="ECO:0000256" key="3">
    <source>
        <dbReference type="ARBA" id="ARBA00022692"/>
    </source>
</evidence>
<proteinExistence type="predicted"/>
<organism evidence="7 8">
    <name type="scientific">Lacihabitans lacunae</name>
    <dbReference type="NCBI Taxonomy" id="1028214"/>
    <lineage>
        <taxon>Bacteria</taxon>
        <taxon>Pseudomonadati</taxon>
        <taxon>Bacteroidota</taxon>
        <taxon>Cytophagia</taxon>
        <taxon>Cytophagales</taxon>
        <taxon>Leadbetterellaceae</taxon>
        <taxon>Lacihabitans</taxon>
    </lineage>
</organism>
<dbReference type="Pfam" id="PF12679">
    <property type="entry name" value="ABC2_membrane_2"/>
    <property type="match status" value="1"/>
</dbReference>
<keyword evidence="4 6" id="KW-1133">Transmembrane helix</keyword>
<gene>
    <name evidence="7" type="primary">gldF</name>
    <name evidence="7" type="ORF">ACFOOI_05955</name>
</gene>